<dbReference type="EMBL" id="JBHTLQ010000005">
    <property type="protein sequence ID" value="MFD1189577.1"/>
    <property type="molecule type" value="Genomic_DNA"/>
</dbReference>
<reference evidence="2" key="1">
    <citation type="journal article" date="2019" name="Int. J. Syst. Evol. Microbiol.">
        <title>The Global Catalogue of Microorganisms (GCM) 10K type strain sequencing project: providing services to taxonomists for standard genome sequencing and annotation.</title>
        <authorList>
            <consortium name="The Broad Institute Genomics Platform"/>
            <consortium name="The Broad Institute Genome Sequencing Center for Infectious Disease"/>
            <person name="Wu L."/>
            <person name="Ma J."/>
        </authorList>
    </citation>
    <scope>NUCLEOTIDE SEQUENCE [LARGE SCALE GENOMIC DNA]</scope>
    <source>
        <strain evidence="2">CCUG 55074</strain>
    </source>
</reference>
<name>A0ABW3SXH8_9CAUL</name>
<dbReference type="Proteomes" id="UP001597216">
    <property type="component" value="Unassembled WGS sequence"/>
</dbReference>
<gene>
    <name evidence="1" type="ORF">ACFQ27_03215</name>
</gene>
<evidence type="ECO:0000313" key="1">
    <source>
        <dbReference type="EMBL" id="MFD1189577.1"/>
    </source>
</evidence>
<keyword evidence="2" id="KW-1185">Reference proteome</keyword>
<accession>A0ABW3SXH8</accession>
<evidence type="ECO:0000313" key="2">
    <source>
        <dbReference type="Proteomes" id="UP001597216"/>
    </source>
</evidence>
<organism evidence="1 2">
    <name type="scientific">Phenylobacterium conjunctum</name>
    <dbReference type="NCBI Taxonomy" id="1298959"/>
    <lineage>
        <taxon>Bacteria</taxon>
        <taxon>Pseudomonadati</taxon>
        <taxon>Pseudomonadota</taxon>
        <taxon>Alphaproteobacteria</taxon>
        <taxon>Caulobacterales</taxon>
        <taxon>Caulobacteraceae</taxon>
        <taxon>Phenylobacterium</taxon>
    </lineage>
</organism>
<dbReference type="RefSeq" id="WP_377352450.1">
    <property type="nucleotide sequence ID" value="NZ_JBHTLQ010000005.1"/>
</dbReference>
<sequence length="146" mass="16302">MTKFYPDDDAVAHLGLRFSDRSLPKAEWTHAGHFAAALWLLRARPDLDLPAAMPDMIRAYNTATGVENSDSSGYHETITLASIHAAQAVLAAWGDRPLHEVVDRLMETELGGSGWLLTYWSKDRLFSVEARRGWVSPDLQPLPARF</sequence>
<comment type="caution">
    <text evidence="1">The sequence shown here is derived from an EMBL/GenBank/DDBJ whole genome shotgun (WGS) entry which is preliminary data.</text>
</comment>
<proteinExistence type="predicted"/>
<protein>
    <submittedName>
        <fullName evidence="1">Uncharacterized protein</fullName>
    </submittedName>
</protein>